<evidence type="ECO:0000259" key="8">
    <source>
        <dbReference type="Pfam" id="PF04024"/>
    </source>
</evidence>
<evidence type="ECO:0000313" key="9">
    <source>
        <dbReference type="EMBL" id="ELR67506.1"/>
    </source>
</evidence>
<gene>
    <name evidence="9" type="ORF">C942_01435</name>
</gene>
<protein>
    <submittedName>
        <fullName evidence="9">Phage shock protein C</fullName>
    </submittedName>
</protein>
<reference evidence="9 10" key="1">
    <citation type="submission" date="2012-12" db="EMBL/GenBank/DDBJ databases">
        <title>Genome Assembly of Photobacterium sp. AK15.</title>
        <authorList>
            <person name="Khatri I."/>
            <person name="Vaidya B."/>
            <person name="Srinivas T.N.R."/>
            <person name="Subramanian S."/>
            <person name="Pinnaka A."/>
        </authorList>
    </citation>
    <scope>NUCLEOTIDE SEQUENCE [LARGE SCALE GENOMIC DNA]</scope>
    <source>
        <strain evidence="9 10">AK15</strain>
    </source>
</reference>
<accession>L8JF62</accession>
<feature type="transmembrane region" description="Helical" evidence="7">
    <location>
        <begin position="39"/>
        <end position="64"/>
    </location>
</feature>
<keyword evidence="10" id="KW-1185">Reference proteome</keyword>
<feature type="domain" description="Phage shock protein PspC N-terminal" evidence="8">
    <location>
        <begin position="8"/>
        <end position="66"/>
    </location>
</feature>
<evidence type="ECO:0000256" key="2">
    <source>
        <dbReference type="ARBA" id="ARBA00022475"/>
    </source>
</evidence>
<evidence type="ECO:0000256" key="4">
    <source>
        <dbReference type="ARBA" id="ARBA00022989"/>
    </source>
</evidence>
<evidence type="ECO:0000256" key="7">
    <source>
        <dbReference type="SAM" id="Phobius"/>
    </source>
</evidence>
<evidence type="ECO:0000256" key="1">
    <source>
        <dbReference type="ARBA" id="ARBA00004162"/>
    </source>
</evidence>
<dbReference type="InterPro" id="IPR007168">
    <property type="entry name" value="Phageshock_PspC_N"/>
</dbReference>
<comment type="subcellular location">
    <subcellularLocation>
        <location evidence="1">Cell membrane</location>
        <topology evidence="1">Single-pass membrane protein</topology>
    </subcellularLocation>
</comment>
<dbReference type="PATRIC" id="fig|1056511.3.peg.508"/>
<dbReference type="Pfam" id="PF04024">
    <property type="entry name" value="PspC"/>
    <property type="match status" value="1"/>
</dbReference>
<evidence type="ECO:0000256" key="6">
    <source>
        <dbReference type="SAM" id="MobiDB-lite"/>
    </source>
</evidence>
<evidence type="ECO:0000256" key="3">
    <source>
        <dbReference type="ARBA" id="ARBA00022692"/>
    </source>
</evidence>
<dbReference type="NCBIfam" id="TIGR02978">
    <property type="entry name" value="phageshock_pspC"/>
    <property type="match status" value="1"/>
</dbReference>
<dbReference type="InterPro" id="IPR014320">
    <property type="entry name" value="Phageshock_PspC"/>
</dbReference>
<keyword evidence="2" id="KW-1003">Cell membrane</keyword>
<feature type="region of interest" description="Disordered" evidence="6">
    <location>
        <begin position="69"/>
        <end position="91"/>
    </location>
</feature>
<feature type="compositionally biased region" description="Basic and acidic residues" evidence="6">
    <location>
        <begin position="69"/>
        <end position="83"/>
    </location>
</feature>
<comment type="caution">
    <text evidence="9">The sequence shown here is derived from an EMBL/GenBank/DDBJ whole genome shotgun (WGS) entry which is preliminary data.</text>
</comment>
<dbReference type="Proteomes" id="UP000011134">
    <property type="component" value="Unassembled WGS sequence"/>
</dbReference>
<keyword evidence="4 7" id="KW-1133">Transmembrane helix</keyword>
<sequence length="133" mass="15228">METAPMNKTLYRDPQNGKISGVCAGIAEYFGVEVWLVRILAVSSFLLGFGFITLVVYIAASLILDKMPEERRQEQDAHREHTIKQKSWQTGLSSEQILSNVEHKLDDMEDELRQMEAYVTSSAFRVSREFNKL</sequence>
<evidence type="ECO:0000256" key="5">
    <source>
        <dbReference type="ARBA" id="ARBA00023136"/>
    </source>
</evidence>
<evidence type="ECO:0000313" key="10">
    <source>
        <dbReference type="Proteomes" id="UP000011134"/>
    </source>
</evidence>
<keyword evidence="5 7" id="KW-0472">Membrane</keyword>
<keyword evidence="3 7" id="KW-0812">Transmembrane</keyword>
<dbReference type="InterPro" id="IPR052027">
    <property type="entry name" value="PspC"/>
</dbReference>
<dbReference type="PANTHER" id="PTHR33885:SF3">
    <property type="entry name" value="PHAGE SHOCK PROTEIN C"/>
    <property type="match status" value="1"/>
</dbReference>
<proteinExistence type="predicted"/>
<dbReference type="EMBL" id="AMZO01000002">
    <property type="protein sequence ID" value="ELR67506.1"/>
    <property type="molecule type" value="Genomic_DNA"/>
</dbReference>
<dbReference type="AlphaFoldDB" id="L8JF62"/>
<organism evidence="9 10">
    <name type="scientific">Photobacterium marinum</name>
    <dbReference type="NCBI Taxonomy" id="1056511"/>
    <lineage>
        <taxon>Bacteria</taxon>
        <taxon>Pseudomonadati</taxon>
        <taxon>Pseudomonadota</taxon>
        <taxon>Gammaproteobacteria</taxon>
        <taxon>Vibrionales</taxon>
        <taxon>Vibrionaceae</taxon>
        <taxon>Photobacterium</taxon>
    </lineage>
</organism>
<name>L8JF62_9GAMM</name>
<dbReference type="GO" id="GO:0005886">
    <property type="term" value="C:plasma membrane"/>
    <property type="evidence" value="ECO:0007669"/>
    <property type="project" value="UniProtKB-SubCell"/>
</dbReference>
<dbReference type="PANTHER" id="PTHR33885">
    <property type="entry name" value="PHAGE SHOCK PROTEIN C"/>
    <property type="match status" value="1"/>
</dbReference>